<sequence>MKQFLSHMKSSFCPLLLLLILLVAFFPNTRSLDATAPSSNSSESDRQTLLCLKSRLANNLATTALATWRDDSQSFCQWRGVTCRTVQGAAPRVVALDLASLNLTGQIPPCIGNLSVLTRIHMPDNKISGNIPPEIGQLAQLRYLNLSINSIGGVIPDALSMCSLIENISLSSNLLEGGIPSALGQCLSLEQLFLSDNLLQGHIPPGLALLQNLSVLSFYRNKLSGTIPQFLGGSSRLTKVDLDNNTLTGEIPCFLANSSSLSYLNLAANGLSGEIPPALFNSSLLHTLDLSYNGFYGSIPQFSHASSPLNYLRLTSNNLSGIIPSSLGNFSSLSFLLLALNNLQETIPESLGSLVGLQELDLTYNNLSGTVPPAIYAIPSLTYLRLGANHLVGRIPANIGYTLPSIQMLVLQGNQFDGPIPPSLANALNLQYLGLRSNMFSGVIPFLGSLTNLVTLDLGENLLEAGDWTFLSSLTSCTQLQILYLHSNNLQGELPTSIGKLPKGLQWLLLNDNQIIGFIPPDIGNLTSLTLIHMERNFLSGHIPATLGNIQTLFVLNLAENNLSGEVPQSIGNLGNLSELYLEKNILSGLIPASLAGCRSLTRLNLSCNSFHGSIPPKLFSVSSLSEGLDLSYNQLIGPIPSEISSLNNLELLNLSNNQLSGKIPASLGQCLNLQSLRLDANYLEGSIPASLMNLRGIVEMDLSQNNLSGEIPSFFESFSSLQLLNLSFNNLQGTVPATGVFGNSSVVFIQGNKNLCTDSAILQLQPCITSTSKRKRTSYVVMMLVPLIVVVLVSLICAIAIIQRNKQAPKHPINQSSERWKRFSYHDLYKATEGFSSVNLVGVGGSGSVYRGTFVAEPRIAAVKVFRLDQDGASKSFIAECEALRNTRHRNLIRVISLCSTSDPSGNEFKALVLEHMSNGSLESWLHPELEKHGSKRSLSLGLRITVATDIAAALDYLHNRCTPPLIHCDLKPSNVLLDNDMCARVGDFGLAQFLYDHPSESLRGARGSIGYIAPEYGMGSKMSIEGDVYSYGIILLEMLTGKRPTDEMFKDGHGLHKFVELAFPHKNDNILEANLVQQYQDEQTSKITGDWTPVMVGTQNCAKRLTELGLKCSMDSPKGRPTMQEVYTEVTSIKETFLALCN</sequence>
<dbReference type="InterPro" id="IPR003591">
    <property type="entry name" value="Leu-rich_rpt_typical-subtyp"/>
</dbReference>
<dbReference type="Pfam" id="PF08263">
    <property type="entry name" value="LRRNT_2"/>
    <property type="match status" value="1"/>
</dbReference>
<dbReference type="Pfam" id="PF13855">
    <property type="entry name" value="LRR_8"/>
    <property type="match status" value="2"/>
</dbReference>
<evidence type="ECO:0000256" key="12">
    <source>
        <dbReference type="ARBA" id="ARBA00022737"/>
    </source>
</evidence>
<evidence type="ECO:0000256" key="19">
    <source>
        <dbReference type="ARBA" id="ARBA00023180"/>
    </source>
</evidence>
<evidence type="ECO:0000256" key="27">
    <source>
        <dbReference type="SAM" id="SignalP"/>
    </source>
</evidence>
<dbReference type="SUPFAM" id="SSF56112">
    <property type="entry name" value="Protein kinase-like (PK-like)"/>
    <property type="match status" value="1"/>
</dbReference>
<dbReference type="PROSITE" id="PS00107">
    <property type="entry name" value="PROTEIN_KINASE_ATP"/>
    <property type="match status" value="1"/>
</dbReference>
<evidence type="ECO:0000256" key="18">
    <source>
        <dbReference type="ARBA" id="ARBA00023170"/>
    </source>
</evidence>
<evidence type="ECO:0000256" key="3">
    <source>
        <dbReference type="ARBA" id="ARBA00008684"/>
    </source>
</evidence>
<protein>
    <recommendedName>
        <fullName evidence="24">Receptor kinase-like protein Xa21</fullName>
        <ecNumber evidence="4">2.7.11.1</ecNumber>
    </recommendedName>
</protein>
<evidence type="ECO:0000313" key="30">
    <source>
        <dbReference type="Proteomes" id="UP001231189"/>
    </source>
</evidence>
<dbReference type="InterPro" id="IPR008271">
    <property type="entry name" value="Ser/Thr_kinase_AS"/>
</dbReference>
<comment type="similarity">
    <text evidence="3">Belongs to the protein kinase superfamily. Ser/Thr protein kinase family.</text>
</comment>
<keyword evidence="8" id="KW-0433">Leucine-rich repeat</keyword>
<gene>
    <name evidence="29" type="ORF">QYE76_033860</name>
</gene>
<dbReference type="Pfam" id="PF00560">
    <property type="entry name" value="LRR_1"/>
    <property type="match status" value="9"/>
</dbReference>
<reference evidence="29" key="1">
    <citation type="submission" date="2023-07" db="EMBL/GenBank/DDBJ databases">
        <title>A chromosome-level genome assembly of Lolium multiflorum.</title>
        <authorList>
            <person name="Chen Y."/>
            <person name="Copetti D."/>
            <person name="Kolliker R."/>
            <person name="Studer B."/>
        </authorList>
    </citation>
    <scope>NUCLEOTIDE SEQUENCE</scope>
    <source>
        <strain evidence="29">02402/16</strain>
        <tissue evidence="29">Leaf</tissue>
    </source>
</reference>
<dbReference type="SUPFAM" id="SSF52058">
    <property type="entry name" value="L domain-like"/>
    <property type="match status" value="3"/>
</dbReference>
<dbReference type="AlphaFoldDB" id="A0AAD8VJP0"/>
<dbReference type="FunFam" id="3.30.200.20:FF:000432">
    <property type="entry name" value="LRR receptor-like serine/threonine-protein kinase EFR"/>
    <property type="match status" value="1"/>
</dbReference>
<evidence type="ECO:0000313" key="29">
    <source>
        <dbReference type="EMBL" id="KAK1610187.1"/>
    </source>
</evidence>
<evidence type="ECO:0000256" key="7">
    <source>
        <dbReference type="ARBA" id="ARBA00022553"/>
    </source>
</evidence>
<evidence type="ECO:0000256" key="1">
    <source>
        <dbReference type="ARBA" id="ARBA00004251"/>
    </source>
</evidence>
<comment type="function">
    <text evidence="23">The processed protein kinase Xa21 chain released by protein cleavage after X.oryzae pv. oryzae protein Ax21 detection translocates into the nucleus where it can bind and regulate WRKY62, a transcription factor. Confers resistance to the bacterial pathogen X.oryzae pv. oryzae (Xoo).</text>
</comment>
<keyword evidence="7" id="KW-0597">Phosphoprotein</keyword>
<feature type="domain" description="Protein kinase" evidence="28">
    <location>
        <begin position="836"/>
        <end position="1140"/>
    </location>
</feature>
<keyword evidence="18" id="KW-0675">Receptor</keyword>
<evidence type="ECO:0000256" key="2">
    <source>
        <dbReference type="ARBA" id="ARBA00004389"/>
    </source>
</evidence>
<dbReference type="InterPro" id="IPR032675">
    <property type="entry name" value="LRR_dom_sf"/>
</dbReference>
<evidence type="ECO:0000256" key="24">
    <source>
        <dbReference type="ARBA" id="ARBA00072040"/>
    </source>
</evidence>
<dbReference type="GO" id="GO:0004674">
    <property type="term" value="F:protein serine/threonine kinase activity"/>
    <property type="evidence" value="ECO:0007669"/>
    <property type="project" value="UniProtKB-KW"/>
</dbReference>
<name>A0AAD8VJP0_LOLMU</name>
<keyword evidence="10 26" id="KW-0812">Transmembrane</keyword>
<feature type="transmembrane region" description="Helical" evidence="26">
    <location>
        <begin position="780"/>
        <end position="803"/>
    </location>
</feature>
<feature type="chain" id="PRO_5042114014" description="Receptor kinase-like protein Xa21" evidence="27">
    <location>
        <begin position="32"/>
        <end position="1144"/>
    </location>
</feature>
<keyword evidence="17 26" id="KW-0472">Membrane</keyword>
<evidence type="ECO:0000256" key="9">
    <source>
        <dbReference type="ARBA" id="ARBA00022679"/>
    </source>
</evidence>
<comment type="catalytic activity">
    <reaction evidence="21">
        <text>L-seryl-[protein] + ATP = O-phospho-L-seryl-[protein] + ADP + H(+)</text>
        <dbReference type="Rhea" id="RHEA:17989"/>
        <dbReference type="Rhea" id="RHEA-COMP:9863"/>
        <dbReference type="Rhea" id="RHEA-COMP:11604"/>
        <dbReference type="ChEBI" id="CHEBI:15378"/>
        <dbReference type="ChEBI" id="CHEBI:29999"/>
        <dbReference type="ChEBI" id="CHEBI:30616"/>
        <dbReference type="ChEBI" id="CHEBI:83421"/>
        <dbReference type="ChEBI" id="CHEBI:456216"/>
        <dbReference type="EC" id="2.7.11.1"/>
    </reaction>
</comment>
<dbReference type="InterPro" id="IPR001611">
    <property type="entry name" value="Leu-rich_rpt"/>
</dbReference>
<dbReference type="Gene3D" id="3.30.200.20">
    <property type="entry name" value="Phosphorylase Kinase, domain 1"/>
    <property type="match status" value="1"/>
</dbReference>
<evidence type="ECO:0000256" key="16">
    <source>
        <dbReference type="ARBA" id="ARBA00022989"/>
    </source>
</evidence>
<feature type="signal peptide" evidence="27">
    <location>
        <begin position="1"/>
        <end position="31"/>
    </location>
</feature>
<dbReference type="Pfam" id="PF00069">
    <property type="entry name" value="Pkinase"/>
    <property type="match status" value="1"/>
</dbReference>
<dbReference type="FunFam" id="3.80.10.10:FF:000288">
    <property type="entry name" value="LRR receptor-like serine/threonine-protein kinase EFR"/>
    <property type="match status" value="1"/>
</dbReference>
<keyword evidence="19" id="KW-0325">Glycoprotein</keyword>
<evidence type="ECO:0000259" key="28">
    <source>
        <dbReference type="PROSITE" id="PS50011"/>
    </source>
</evidence>
<evidence type="ECO:0000256" key="11">
    <source>
        <dbReference type="ARBA" id="ARBA00022729"/>
    </source>
</evidence>
<dbReference type="SMART" id="SM00369">
    <property type="entry name" value="LRR_TYP"/>
    <property type="match status" value="10"/>
</dbReference>
<dbReference type="InterPro" id="IPR011009">
    <property type="entry name" value="Kinase-like_dom_sf"/>
</dbReference>
<dbReference type="PRINTS" id="PR00019">
    <property type="entry name" value="LEURICHRPT"/>
</dbReference>
<evidence type="ECO:0000256" key="8">
    <source>
        <dbReference type="ARBA" id="ARBA00022614"/>
    </source>
</evidence>
<organism evidence="29 30">
    <name type="scientific">Lolium multiflorum</name>
    <name type="common">Italian ryegrass</name>
    <name type="synonym">Lolium perenne subsp. multiflorum</name>
    <dbReference type="NCBI Taxonomy" id="4521"/>
    <lineage>
        <taxon>Eukaryota</taxon>
        <taxon>Viridiplantae</taxon>
        <taxon>Streptophyta</taxon>
        <taxon>Embryophyta</taxon>
        <taxon>Tracheophyta</taxon>
        <taxon>Spermatophyta</taxon>
        <taxon>Magnoliopsida</taxon>
        <taxon>Liliopsida</taxon>
        <taxon>Poales</taxon>
        <taxon>Poaceae</taxon>
        <taxon>BOP clade</taxon>
        <taxon>Pooideae</taxon>
        <taxon>Poodae</taxon>
        <taxon>Poeae</taxon>
        <taxon>Poeae Chloroplast Group 2 (Poeae type)</taxon>
        <taxon>Loliodinae</taxon>
        <taxon>Loliinae</taxon>
        <taxon>Lolium</taxon>
    </lineage>
</organism>
<evidence type="ECO:0000256" key="5">
    <source>
        <dbReference type="ARBA" id="ARBA00022475"/>
    </source>
</evidence>
<evidence type="ECO:0000256" key="25">
    <source>
        <dbReference type="PROSITE-ProRule" id="PRU10141"/>
    </source>
</evidence>
<evidence type="ECO:0000256" key="17">
    <source>
        <dbReference type="ARBA" id="ARBA00023136"/>
    </source>
</evidence>
<dbReference type="InterPro" id="IPR017441">
    <property type="entry name" value="Protein_kinase_ATP_BS"/>
</dbReference>
<dbReference type="PROSITE" id="PS51450">
    <property type="entry name" value="LRR"/>
    <property type="match status" value="1"/>
</dbReference>
<evidence type="ECO:0000256" key="20">
    <source>
        <dbReference type="ARBA" id="ARBA00047899"/>
    </source>
</evidence>
<proteinExistence type="inferred from homology"/>
<dbReference type="Proteomes" id="UP001231189">
    <property type="component" value="Unassembled WGS sequence"/>
</dbReference>
<keyword evidence="12" id="KW-0677">Repeat</keyword>
<dbReference type="EMBL" id="JAUUTY010000007">
    <property type="protein sequence ID" value="KAK1610187.1"/>
    <property type="molecule type" value="Genomic_DNA"/>
</dbReference>
<dbReference type="InterPro" id="IPR000719">
    <property type="entry name" value="Prot_kinase_dom"/>
</dbReference>
<dbReference type="PROSITE" id="PS00108">
    <property type="entry name" value="PROTEIN_KINASE_ST"/>
    <property type="match status" value="1"/>
</dbReference>
<evidence type="ECO:0000256" key="22">
    <source>
        <dbReference type="ARBA" id="ARBA00054320"/>
    </source>
</evidence>
<dbReference type="EC" id="2.7.11.1" evidence="4"/>
<keyword evidence="16 26" id="KW-1133">Transmembrane helix</keyword>
<dbReference type="GO" id="GO:0005886">
    <property type="term" value="C:plasma membrane"/>
    <property type="evidence" value="ECO:0007669"/>
    <property type="project" value="UniProtKB-SubCell"/>
</dbReference>
<evidence type="ECO:0000256" key="10">
    <source>
        <dbReference type="ARBA" id="ARBA00022692"/>
    </source>
</evidence>
<evidence type="ECO:0000256" key="6">
    <source>
        <dbReference type="ARBA" id="ARBA00022527"/>
    </source>
</evidence>
<keyword evidence="13 25" id="KW-0547">Nucleotide-binding</keyword>
<accession>A0AAD8VJP0</accession>
<keyword evidence="14" id="KW-0418">Kinase</keyword>
<dbReference type="Gene3D" id="3.80.10.10">
    <property type="entry name" value="Ribonuclease Inhibitor"/>
    <property type="match status" value="5"/>
</dbReference>
<dbReference type="InterPro" id="IPR051809">
    <property type="entry name" value="Plant_receptor-like_S/T_kinase"/>
</dbReference>
<keyword evidence="6" id="KW-0723">Serine/threonine-protein kinase</keyword>
<dbReference type="FunFam" id="3.80.10.10:FF:000275">
    <property type="entry name" value="Leucine-rich repeat receptor-like protein kinase"/>
    <property type="match status" value="1"/>
</dbReference>
<dbReference type="PANTHER" id="PTHR27008">
    <property type="entry name" value="OS04G0122200 PROTEIN"/>
    <property type="match status" value="1"/>
</dbReference>
<dbReference type="SMART" id="SM00220">
    <property type="entry name" value="S_TKc"/>
    <property type="match status" value="1"/>
</dbReference>
<comment type="catalytic activity">
    <reaction evidence="20">
        <text>L-threonyl-[protein] + ATP = O-phospho-L-threonyl-[protein] + ADP + H(+)</text>
        <dbReference type="Rhea" id="RHEA:46608"/>
        <dbReference type="Rhea" id="RHEA-COMP:11060"/>
        <dbReference type="Rhea" id="RHEA-COMP:11605"/>
        <dbReference type="ChEBI" id="CHEBI:15378"/>
        <dbReference type="ChEBI" id="CHEBI:30013"/>
        <dbReference type="ChEBI" id="CHEBI:30616"/>
        <dbReference type="ChEBI" id="CHEBI:61977"/>
        <dbReference type="ChEBI" id="CHEBI:456216"/>
        <dbReference type="EC" id="2.7.11.1"/>
    </reaction>
</comment>
<dbReference type="PANTHER" id="PTHR27008:SF549">
    <property type="entry name" value="PROTEIN KINASE DOMAIN-CONTAINING PROTEIN"/>
    <property type="match status" value="1"/>
</dbReference>
<keyword evidence="9" id="KW-0808">Transferase</keyword>
<dbReference type="FunFam" id="1.10.510.10:FF:000358">
    <property type="entry name" value="Putative leucine-rich repeat receptor-like serine/threonine-protein kinase"/>
    <property type="match status" value="1"/>
</dbReference>
<comment type="caution">
    <text evidence="29">The sequence shown here is derived from an EMBL/GenBank/DDBJ whole genome shotgun (WGS) entry which is preliminary data.</text>
</comment>
<evidence type="ECO:0000256" key="23">
    <source>
        <dbReference type="ARBA" id="ARBA00056628"/>
    </source>
</evidence>
<dbReference type="FunFam" id="3.80.10.10:FF:000041">
    <property type="entry name" value="LRR receptor-like serine/threonine-protein kinase ERECTA"/>
    <property type="match status" value="1"/>
</dbReference>
<comment type="subcellular location">
    <subcellularLocation>
        <location evidence="1">Cell membrane</location>
        <topology evidence="1">Single-pass type I membrane protein</topology>
    </subcellularLocation>
    <subcellularLocation>
        <location evidence="2">Endoplasmic reticulum membrane</location>
        <topology evidence="2">Single-pass membrane protein</topology>
    </subcellularLocation>
</comment>
<evidence type="ECO:0000256" key="26">
    <source>
        <dbReference type="SAM" id="Phobius"/>
    </source>
</evidence>
<keyword evidence="5" id="KW-1003">Cell membrane</keyword>
<comment type="function">
    <text evidence="22">Receptor kinase that detects X.oryzae pv. oryzae protein Ax21 to promote innate immunity. Following X.oryzae pv. oryzae protein Ax21 detection, undergoes cleavage, releasing the processed protein kinase Xa21 chain.</text>
</comment>
<evidence type="ECO:0000256" key="13">
    <source>
        <dbReference type="ARBA" id="ARBA00022741"/>
    </source>
</evidence>
<feature type="binding site" evidence="25">
    <location>
        <position position="865"/>
    </location>
    <ligand>
        <name>ATP</name>
        <dbReference type="ChEBI" id="CHEBI:30616"/>
    </ligand>
</feature>
<keyword evidence="30" id="KW-1185">Reference proteome</keyword>
<evidence type="ECO:0000256" key="21">
    <source>
        <dbReference type="ARBA" id="ARBA00048679"/>
    </source>
</evidence>
<keyword evidence="15 25" id="KW-0067">ATP-binding</keyword>
<keyword evidence="11 27" id="KW-0732">Signal</keyword>
<evidence type="ECO:0000256" key="15">
    <source>
        <dbReference type="ARBA" id="ARBA00022840"/>
    </source>
</evidence>
<evidence type="ECO:0000256" key="4">
    <source>
        <dbReference type="ARBA" id="ARBA00012513"/>
    </source>
</evidence>
<dbReference type="PROSITE" id="PS50011">
    <property type="entry name" value="PROTEIN_KINASE_DOM"/>
    <property type="match status" value="1"/>
</dbReference>
<dbReference type="InterPro" id="IPR013210">
    <property type="entry name" value="LRR_N_plant-typ"/>
</dbReference>
<evidence type="ECO:0000256" key="14">
    <source>
        <dbReference type="ARBA" id="ARBA00022777"/>
    </source>
</evidence>
<dbReference type="GO" id="GO:0005789">
    <property type="term" value="C:endoplasmic reticulum membrane"/>
    <property type="evidence" value="ECO:0007669"/>
    <property type="project" value="UniProtKB-SubCell"/>
</dbReference>
<dbReference type="FunFam" id="3.80.10.10:FF:001158">
    <property type="entry name" value="Leucine-rich repeat protein kinase family protein"/>
    <property type="match status" value="1"/>
</dbReference>
<dbReference type="GO" id="GO:0005524">
    <property type="term" value="F:ATP binding"/>
    <property type="evidence" value="ECO:0007669"/>
    <property type="project" value="UniProtKB-UniRule"/>
</dbReference>
<dbReference type="Gene3D" id="1.10.510.10">
    <property type="entry name" value="Transferase(Phosphotransferase) domain 1"/>
    <property type="match status" value="1"/>
</dbReference>